<organism evidence="1 2">
    <name type="scientific">Curtobacterium subtropicum</name>
    <dbReference type="NCBI Taxonomy" id="3055138"/>
    <lineage>
        <taxon>Bacteria</taxon>
        <taxon>Bacillati</taxon>
        <taxon>Actinomycetota</taxon>
        <taxon>Actinomycetes</taxon>
        <taxon>Micrococcales</taxon>
        <taxon>Microbacteriaceae</taxon>
        <taxon>Curtobacterium</taxon>
    </lineage>
</organism>
<name>A0ABT7TJP9_9MICO</name>
<protein>
    <recommendedName>
        <fullName evidence="3">Bacterial Ig domain-containing protein</fullName>
    </recommendedName>
</protein>
<sequence>MNLEAGTAKLVDGIAPDGADSVEVSWKTADGATKSKNVTVKEDGSWSRDLDGLALGKTTVHLEAFAGSESVAESDVEVDLAVSDLTATGAFSDDVNEVAHITGTATPNSSIVAFHGERQIQTTMADAEGKYSLAINPPNIGGPFDVRVEQHIRGQVANSAEVQLDYGTAVSITGPEDDATLDPGDDLVVSGAAQSGAKLKIYEQGKADAPLKELTVGTNGTYRAVIDGDTLEDREYKLVVTGVSKGYNVTSAEVTINPGKSTVKQPTAQVGFDADVTQKAVVSGEGAAGATITVKNGSDTLGSTRVADDGTWSLPINPIGPGQHTLTVEQTGIDGTQTTTTVADFGAAVSIDAPETFADGAMTVTGQSSAGAQVTIVSGGKQIDSFTVSNADGSFSRDLTGLGSGKIELEVTAKSKGGLTTETTASSTAPIVAESVQISSHVKNGTFMPGEQLFTGRGTVGATITFNVHGFRNPEYNMTTTVDQFGNWQIRRGLADTTYPLLSVKQTPQAGVVNELTNWNLRPYDGIGQPGDLELTNFKDGDFFNPGDQVFAGMATPGATIVFNPFGLDNPAVESYNIVTKADETTGKWEIRRALANTNYDQIGVRQEPAAEGKVNQINNIRVAPYGWIGKPADLTVTSPTADSTAPAGVQTFTGTATPGTRVTVYVWGDNPTNPATAIANARGQWTINRGMGAYPVKYNVRVVQENAGDKIDTVRVPLTITE</sequence>
<dbReference type="Gene3D" id="2.60.40.10">
    <property type="entry name" value="Immunoglobulins"/>
    <property type="match status" value="2"/>
</dbReference>
<dbReference type="Proteomes" id="UP001235720">
    <property type="component" value="Unassembled WGS sequence"/>
</dbReference>
<dbReference type="InterPro" id="IPR013783">
    <property type="entry name" value="Ig-like_fold"/>
</dbReference>
<dbReference type="NCBIfam" id="NF033510">
    <property type="entry name" value="Ca_tandemer"/>
    <property type="match status" value="1"/>
</dbReference>
<evidence type="ECO:0008006" key="3">
    <source>
        <dbReference type="Google" id="ProtNLM"/>
    </source>
</evidence>
<evidence type="ECO:0000313" key="1">
    <source>
        <dbReference type="EMBL" id="MDM7889756.1"/>
    </source>
</evidence>
<dbReference type="EMBL" id="JAUCMM010000013">
    <property type="protein sequence ID" value="MDM7889756.1"/>
    <property type="molecule type" value="Genomic_DNA"/>
</dbReference>
<reference evidence="1 2" key="1">
    <citation type="submission" date="2023-06" db="EMBL/GenBank/DDBJ databases">
        <authorList>
            <person name="Feng G."/>
            <person name="Li J."/>
            <person name="Zhu H."/>
        </authorList>
    </citation>
    <scope>NUCLEOTIDE SEQUENCE [LARGE SCALE GENOMIC DNA]</scope>
    <source>
        <strain evidence="1 2">RHCJP20</strain>
    </source>
</reference>
<gene>
    <name evidence="1" type="ORF">QUG98_14975</name>
</gene>
<keyword evidence="2" id="KW-1185">Reference proteome</keyword>
<dbReference type="RefSeq" id="WP_289471315.1">
    <property type="nucleotide sequence ID" value="NZ_JAUCMM010000013.1"/>
</dbReference>
<accession>A0ABT7TJP9</accession>
<proteinExistence type="predicted"/>
<evidence type="ECO:0000313" key="2">
    <source>
        <dbReference type="Proteomes" id="UP001235720"/>
    </source>
</evidence>
<comment type="caution">
    <text evidence="1">The sequence shown here is derived from an EMBL/GenBank/DDBJ whole genome shotgun (WGS) entry which is preliminary data.</text>
</comment>